<evidence type="ECO:0000313" key="2">
    <source>
        <dbReference type="Proteomes" id="UP000234681"/>
    </source>
</evidence>
<protein>
    <submittedName>
        <fullName evidence="1">RCG48455</fullName>
    </submittedName>
</protein>
<gene>
    <name evidence="1" type="ORF">rCG_48455</name>
</gene>
<name>A6I0L0_RAT</name>
<reference evidence="2" key="1">
    <citation type="submission" date="2005-09" db="EMBL/GenBank/DDBJ databases">
        <authorList>
            <person name="Mural R.J."/>
            <person name="Li P.W."/>
            <person name="Adams M.D."/>
            <person name="Amanatides P.G."/>
            <person name="Baden-Tillson H."/>
            <person name="Barnstead M."/>
            <person name="Chin S.H."/>
            <person name="Dew I."/>
            <person name="Evans C.A."/>
            <person name="Ferriera S."/>
            <person name="Flanigan M."/>
            <person name="Fosler C."/>
            <person name="Glodek A."/>
            <person name="Gu Z."/>
            <person name="Holt R.A."/>
            <person name="Jennings D."/>
            <person name="Kraft C.L."/>
            <person name="Lu F."/>
            <person name="Nguyen T."/>
            <person name="Nusskern D.R."/>
            <person name="Pfannkoch C.M."/>
            <person name="Sitter C."/>
            <person name="Sutton G.G."/>
            <person name="Venter J.C."/>
            <person name="Wang Z."/>
            <person name="Woodage T."/>
            <person name="Zheng X.H."/>
            <person name="Zhong F."/>
        </authorList>
    </citation>
    <scope>NUCLEOTIDE SEQUENCE [LARGE SCALE GENOMIC DNA]</scope>
    <source>
        <strain>BN</strain>
        <strain evidence="2">Sprague-Dawley</strain>
    </source>
</reference>
<dbReference type="EMBL" id="CH473953">
    <property type="protein sequence ID" value="EDM12991.1"/>
    <property type="molecule type" value="Genomic_DNA"/>
</dbReference>
<accession>A6I0L0</accession>
<sequence>MGVWMRGESCMIKSCDLGVGSKA</sequence>
<organism evidence="1 2">
    <name type="scientific">Rattus norvegicus</name>
    <name type="common">Rat</name>
    <dbReference type="NCBI Taxonomy" id="10116"/>
    <lineage>
        <taxon>Eukaryota</taxon>
        <taxon>Metazoa</taxon>
        <taxon>Chordata</taxon>
        <taxon>Craniata</taxon>
        <taxon>Vertebrata</taxon>
        <taxon>Euteleostomi</taxon>
        <taxon>Mammalia</taxon>
        <taxon>Eutheria</taxon>
        <taxon>Euarchontoglires</taxon>
        <taxon>Glires</taxon>
        <taxon>Rodentia</taxon>
        <taxon>Myomorpha</taxon>
        <taxon>Muroidea</taxon>
        <taxon>Muridae</taxon>
        <taxon>Murinae</taxon>
        <taxon>Rattus</taxon>
    </lineage>
</organism>
<dbReference type="Proteomes" id="UP000234681">
    <property type="component" value="Chromosome 1"/>
</dbReference>
<proteinExistence type="predicted"/>
<evidence type="ECO:0000313" key="1">
    <source>
        <dbReference type="EMBL" id="EDM12991.1"/>
    </source>
</evidence>
<dbReference type="AlphaFoldDB" id="A6I0L0"/>